<dbReference type="eggNOG" id="COG0845">
    <property type="taxonomic scope" value="Bacteria"/>
</dbReference>
<feature type="domain" description="CusB-like beta-barrel" evidence="5">
    <location>
        <begin position="206"/>
        <end position="274"/>
    </location>
</feature>
<evidence type="ECO:0000313" key="7">
    <source>
        <dbReference type="Proteomes" id="UP000002588"/>
    </source>
</evidence>
<dbReference type="Proteomes" id="UP000002588">
    <property type="component" value="Chromosome"/>
</dbReference>
<keyword evidence="7" id="KW-1185">Reference proteome</keyword>
<dbReference type="Pfam" id="PF25917">
    <property type="entry name" value="BSH_RND"/>
    <property type="match status" value="1"/>
</dbReference>
<dbReference type="Gene3D" id="2.40.420.20">
    <property type="match status" value="1"/>
</dbReference>
<evidence type="ECO:0000259" key="4">
    <source>
        <dbReference type="Pfam" id="PF25917"/>
    </source>
</evidence>
<dbReference type="GO" id="GO:1990281">
    <property type="term" value="C:efflux pump complex"/>
    <property type="evidence" value="ECO:0007669"/>
    <property type="project" value="TreeGrafter"/>
</dbReference>
<dbReference type="KEGG" id="azo:azo0846"/>
<dbReference type="AlphaFoldDB" id="A1K3Q8"/>
<reference evidence="6 7" key="1">
    <citation type="journal article" date="2006" name="Nat. Biotechnol.">
        <title>Complete genome of the mutualistic, N2-fixing grass endophyte Azoarcus sp. strain BH72.</title>
        <authorList>
            <person name="Krause A."/>
            <person name="Ramakumar A."/>
            <person name="Bartels D."/>
            <person name="Battistoni F."/>
            <person name="Bekel T."/>
            <person name="Boch J."/>
            <person name="Boehm M."/>
            <person name="Friedrich F."/>
            <person name="Hurek T."/>
            <person name="Krause L."/>
            <person name="Linke B."/>
            <person name="McHardy A.C."/>
            <person name="Sarkar A."/>
            <person name="Schneiker S."/>
            <person name="Syed A.A."/>
            <person name="Thauer R."/>
            <person name="Vorhoelter F.-J."/>
            <person name="Weidner S."/>
            <person name="Puehler A."/>
            <person name="Reinhold-Hurek B."/>
            <person name="Kaiser O."/>
            <person name="Goesmann A."/>
        </authorList>
    </citation>
    <scope>NUCLEOTIDE SEQUENCE [LARGE SCALE GENOMIC DNA]</scope>
    <source>
        <strain evidence="6 7">BH72</strain>
    </source>
</reference>
<dbReference type="HOGENOM" id="CLU_018816_1_0_4"/>
<dbReference type="NCBIfam" id="TIGR01730">
    <property type="entry name" value="RND_mfp"/>
    <property type="match status" value="1"/>
</dbReference>
<gene>
    <name evidence="6" type="ordered locus">azo0846</name>
</gene>
<protein>
    <submittedName>
        <fullName evidence="6">Membrane fusion protein</fullName>
    </submittedName>
</protein>
<dbReference type="InterPro" id="IPR006143">
    <property type="entry name" value="RND_pump_MFP"/>
</dbReference>
<dbReference type="EMBL" id="AM406670">
    <property type="protein sequence ID" value="CAL93463.1"/>
    <property type="molecule type" value="Genomic_DNA"/>
</dbReference>
<evidence type="ECO:0000256" key="3">
    <source>
        <dbReference type="SAM" id="SignalP"/>
    </source>
</evidence>
<proteinExistence type="inferred from homology"/>
<feature type="signal peptide" evidence="3">
    <location>
        <begin position="1"/>
        <end position="21"/>
    </location>
</feature>
<dbReference type="Pfam" id="PF25954">
    <property type="entry name" value="Beta-barrel_RND_2"/>
    <property type="match status" value="1"/>
</dbReference>
<dbReference type="Gene3D" id="2.40.50.100">
    <property type="match status" value="1"/>
</dbReference>
<dbReference type="InterPro" id="IPR058792">
    <property type="entry name" value="Beta-barrel_RND_2"/>
</dbReference>
<feature type="domain" description="Multidrug resistance protein MdtA-like barrel-sandwich hybrid" evidence="4">
    <location>
        <begin position="63"/>
        <end position="193"/>
    </location>
</feature>
<dbReference type="PANTHER" id="PTHR30469">
    <property type="entry name" value="MULTIDRUG RESISTANCE PROTEIN MDTA"/>
    <property type="match status" value="1"/>
</dbReference>
<keyword evidence="3" id="KW-0732">Signal</keyword>
<dbReference type="PROSITE" id="PS51257">
    <property type="entry name" value="PROKAR_LIPOPROTEIN"/>
    <property type="match status" value="1"/>
</dbReference>
<dbReference type="Gene3D" id="2.40.30.170">
    <property type="match status" value="1"/>
</dbReference>
<organism evidence="6 7">
    <name type="scientific">Azoarcus sp. (strain BH72)</name>
    <dbReference type="NCBI Taxonomy" id="418699"/>
    <lineage>
        <taxon>Bacteria</taxon>
        <taxon>Pseudomonadati</taxon>
        <taxon>Pseudomonadota</taxon>
        <taxon>Betaproteobacteria</taxon>
        <taxon>Rhodocyclales</taxon>
        <taxon>Zoogloeaceae</taxon>
        <taxon>Azoarcus</taxon>
    </lineage>
</organism>
<evidence type="ECO:0000256" key="2">
    <source>
        <dbReference type="SAM" id="Coils"/>
    </source>
</evidence>
<dbReference type="GO" id="GO:0015562">
    <property type="term" value="F:efflux transmembrane transporter activity"/>
    <property type="evidence" value="ECO:0007669"/>
    <property type="project" value="TreeGrafter"/>
</dbReference>
<dbReference type="STRING" id="62928.azo0846"/>
<evidence type="ECO:0000259" key="5">
    <source>
        <dbReference type="Pfam" id="PF25954"/>
    </source>
</evidence>
<dbReference type="PANTHER" id="PTHR30469:SF15">
    <property type="entry name" value="HLYD FAMILY OF SECRETION PROTEINS"/>
    <property type="match status" value="1"/>
</dbReference>
<feature type="coiled-coil region" evidence="2">
    <location>
        <begin position="135"/>
        <end position="162"/>
    </location>
</feature>
<keyword evidence="2" id="KW-0175">Coiled coil</keyword>
<comment type="similarity">
    <text evidence="1">Belongs to the membrane fusion protein (MFP) (TC 8.A.1) family.</text>
</comment>
<dbReference type="Gene3D" id="1.10.287.470">
    <property type="entry name" value="Helix hairpin bin"/>
    <property type="match status" value="1"/>
</dbReference>
<dbReference type="InterPro" id="IPR058625">
    <property type="entry name" value="MdtA-like_BSH"/>
</dbReference>
<evidence type="ECO:0000256" key="1">
    <source>
        <dbReference type="ARBA" id="ARBA00009477"/>
    </source>
</evidence>
<accession>A1K3Q8</accession>
<sequence>MNPRSVLAPLAALLLVACSEAPPPPAAPRVVLVQRLAEPGAVESAELYTGEIRARYESPLAFRIGGKLVERKVEVGSEVRRGQVLARLDPRDAELGAAAAAAQVAAARADAALAVAEYERAVGLRAQNFISGSALDARRSAREAAEAKLRQAEAQAAAARNQSGYTALVADSDGVVTALEAEVGQVLAEGQAVMTLARPGNRELLVHVPEGRMRELVPGREAEVRLWSAPLQTYRGRVREVAPMADAATRTYALRIALPDAGLPLGATASATFHTDAADSRVLPAAAVTRAGEGAVVWVVDNEERVRPVAVEVLAYDERGATLRGGPPAGTRVVIAGVHKLVEGEAVRAVESGAPVALDAQR</sequence>
<dbReference type="SUPFAM" id="SSF111369">
    <property type="entry name" value="HlyD-like secretion proteins"/>
    <property type="match status" value="1"/>
</dbReference>
<name>A1K3Q8_AZOSB</name>
<feature type="chain" id="PRO_5002635518" evidence="3">
    <location>
        <begin position="22"/>
        <end position="362"/>
    </location>
</feature>
<dbReference type="RefSeq" id="WP_011764580.1">
    <property type="nucleotide sequence ID" value="NC_008702.1"/>
</dbReference>
<evidence type="ECO:0000313" key="6">
    <source>
        <dbReference type="EMBL" id="CAL93463.1"/>
    </source>
</evidence>